<comment type="caution">
    <text evidence="2">The sequence shown here is derived from an EMBL/GenBank/DDBJ whole genome shotgun (WGS) entry which is preliminary data.</text>
</comment>
<feature type="region of interest" description="Disordered" evidence="1">
    <location>
        <begin position="67"/>
        <end position="110"/>
    </location>
</feature>
<sequence length="110" mass="12257">MKLKWIVPGVVVFLLGCSEEAKENMKEAADHAKAAAENVGEAVSDSTRDINEKWTEMNKNRIEMEEKDTGVPKPVKGDWNKMKQSLSDAKDTVVEKYQSVTGDSEPEKSN</sequence>
<dbReference type="Proteomes" id="UP000190896">
    <property type="component" value="Unassembled WGS sequence"/>
</dbReference>
<dbReference type="PROSITE" id="PS51257">
    <property type="entry name" value="PROKAR_LIPOPROTEIN"/>
    <property type="match status" value="1"/>
</dbReference>
<keyword evidence="3" id="KW-1185">Reference proteome</keyword>
<name>A0A1T2KU08_9GAMM</name>
<proteinExistence type="predicted"/>
<dbReference type="RefSeq" id="WP_078487290.1">
    <property type="nucleotide sequence ID" value="NZ_MPRJ01000043.1"/>
</dbReference>
<evidence type="ECO:0000313" key="2">
    <source>
        <dbReference type="EMBL" id="OOZ36348.1"/>
    </source>
</evidence>
<feature type="region of interest" description="Disordered" evidence="1">
    <location>
        <begin position="28"/>
        <end position="51"/>
    </location>
</feature>
<dbReference type="AlphaFoldDB" id="A0A1T2KU08"/>
<accession>A0A1T2KU08</accession>
<reference evidence="2 3" key="1">
    <citation type="submission" date="2016-11" db="EMBL/GenBank/DDBJ databases">
        <title>Mixed transmission modes and dynamic genome evolution in an obligate animal-bacterial symbiosis.</title>
        <authorList>
            <person name="Russell S.L."/>
            <person name="Corbett-Detig R.B."/>
            <person name="Cavanaugh C.M."/>
        </authorList>
    </citation>
    <scope>NUCLEOTIDE SEQUENCE [LARGE SCALE GENOMIC DNA]</scope>
    <source>
        <strain evidence="2">Se-Cadez</strain>
    </source>
</reference>
<gene>
    <name evidence="2" type="ORF">BOW51_07595</name>
</gene>
<evidence type="ECO:0000256" key="1">
    <source>
        <dbReference type="SAM" id="MobiDB-lite"/>
    </source>
</evidence>
<evidence type="ECO:0000313" key="3">
    <source>
        <dbReference type="Proteomes" id="UP000190896"/>
    </source>
</evidence>
<organism evidence="2 3">
    <name type="scientific">Solemya velesiana gill symbiont</name>
    <dbReference type="NCBI Taxonomy" id="1918948"/>
    <lineage>
        <taxon>Bacteria</taxon>
        <taxon>Pseudomonadati</taxon>
        <taxon>Pseudomonadota</taxon>
        <taxon>Gammaproteobacteria</taxon>
        <taxon>sulfur-oxidizing symbionts</taxon>
    </lineage>
</organism>
<protein>
    <recommendedName>
        <fullName evidence="4">Lipoprotein</fullName>
    </recommendedName>
</protein>
<feature type="compositionally biased region" description="Basic and acidic residues" evidence="1">
    <location>
        <begin position="67"/>
        <end position="81"/>
    </location>
</feature>
<evidence type="ECO:0008006" key="4">
    <source>
        <dbReference type="Google" id="ProtNLM"/>
    </source>
</evidence>
<dbReference type="EMBL" id="MPRJ01000043">
    <property type="protein sequence ID" value="OOZ36348.1"/>
    <property type="molecule type" value="Genomic_DNA"/>
</dbReference>